<keyword evidence="2" id="KW-0813">Transport</keyword>
<evidence type="ECO:0000256" key="9">
    <source>
        <dbReference type="SAM" id="Phobius"/>
    </source>
</evidence>
<feature type="transmembrane region" description="Helical" evidence="9">
    <location>
        <begin position="35"/>
        <end position="53"/>
    </location>
</feature>
<dbReference type="PANTHER" id="PTHR33281:SF19">
    <property type="entry name" value="VOLTAGE-DEPENDENT ANION CHANNEL-FORMING PROTEIN YNEE"/>
    <property type="match status" value="1"/>
</dbReference>
<dbReference type="EMBL" id="JANBQB010000158">
    <property type="protein sequence ID" value="KAJ1980655.1"/>
    <property type="molecule type" value="Genomic_DNA"/>
</dbReference>
<accession>A0A9W8B2W1</accession>
<organism evidence="10 11">
    <name type="scientific">Dimargaris verticillata</name>
    <dbReference type="NCBI Taxonomy" id="2761393"/>
    <lineage>
        <taxon>Eukaryota</taxon>
        <taxon>Fungi</taxon>
        <taxon>Fungi incertae sedis</taxon>
        <taxon>Zoopagomycota</taxon>
        <taxon>Kickxellomycotina</taxon>
        <taxon>Dimargaritomycetes</taxon>
        <taxon>Dimargaritales</taxon>
        <taxon>Dimargaritaceae</taxon>
        <taxon>Dimargaris</taxon>
    </lineage>
</organism>
<gene>
    <name evidence="10" type="ORF">H4R34_002376</name>
</gene>
<evidence type="ECO:0000313" key="10">
    <source>
        <dbReference type="EMBL" id="KAJ1980655.1"/>
    </source>
</evidence>
<keyword evidence="7 9" id="KW-0472">Membrane</keyword>
<evidence type="ECO:0000256" key="8">
    <source>
        <dbReference type="SAM" id="MobiDB-lite"/>
    </source>
</evidence>
<evidence type="ECO:0000256" key="1">
    <source>
        <dbReference type="ARBA" id="ARBA00004651"/>
    </source>
</evidence>
<feature type="compositionally biased region" description="Polar residues" evidence="8">
    <location>
        <begin position="196"/>
        <end position="216"/>
    </location>
</feature>
<feature type="transmembrane region" description="Helical" evidence="9">
    <location>
        <begin position="344"/>
        <end position="363"/>
    </location>
</feature>
<keyword evidence="4 9" id="KW-0812">Transmembrane</keyword>
<dbReference type="Proteomes" id="UP001151582">
    <property type="component" value="Unassembled WGS sequence"/>
</dbReference>
<dbReference type="GO" id="GO:0005886">
    <property type="term" value="C:plasma membrane"/>
    <property type="evidence" value="ECO:0007669"/>
    <property type="project" value="UniProtKB-SubCell"/>
</dbReference>
<evidence type="ECO:0000256" key="5">
    <source>
        <dbReference type="ARBA" id="ARBA00022989"/>
    </source>
</evidence>
<dbReference type="OrthoDB" id="1368at2759"/>
<evidence type="ECO:0000256" key="7">
    <source>
        <dbReference type="ARBA" id="ARBA00023136"/>
    </source>
</evidence>
<keyword evidence="6" id="KW-0406">Ion transport</keyword>
<proteinExistence type="predicted"/>
<dbReference type="Pfam" id="PF25539">
    <property type="entry name" value="Bestrophin_2"/>
    <property type="match status" value="2"/>
</dbReference>
<dbReference type="InterPro" id="IPR044669">
    <property type="entry name" value="YneE/VCCN1/2-like"/>
</dbReference>
<evidence type="ECO:0008006" key="12">
    <source>
        <dbReference type="Google" id="ProtNLM"/>
    </source>
</evidence>
<keyword evidence="5 9" id="KW-1133">Transmembrane helix</keyword>
<dbReference type="GO" id="GO:0005254">
    <property type="term" value="F:chloride channel activity"/>
    <property type="evidence" value="ECO:0007669"/>
    <property type="project" value="InterPro"/>
</dbReference>
<evidence type="ECO:0000256" key="2">
    <source>
        <dbReference type="ARBA" id="ARBA00022448"/>
    </source>
</evidence>
<dbReference type="PANTHER" id="PTHR33281">
    <property type="entry name" value="UPF0187 PROTEIN YNEE"/>
    <property type="match status" value="1"/>
</dbReference>
<comment type="caution">
    <text evidence="10">The sequence shown here is derived from an EMBL/GenBank/DDBJ whole genome shotgun (WGS) entry which is preliminary data.</text>
</comment>
<keyword evidence="3" id="KW-1003">Cell membrane</keyword>
<feature type="transmembrane region" description="Helical" evidence="9">
    <location>
        <begin position="59"/>
        <end position="80"/>
    </location>
</feature>
<protein>
    <recommendedName>
        <fullName evidence="12">Bestrophin, RFP-TM, chloride channel-domain-containing protein</fullName>
    </recommendedName>
</protein>
<dbReference type="AlphaFoldDB" id="A0A9W8B2W1"/>
<feature type="region of interest" description="Disordered" evidence="8">
    <location>
        <begin position="196"/>
        <end position="237"/>
    </location>
</feature>
<feature type="compositionally biased region" description="Polar residues" evidence="8">
    <location>
        <begin position="224"/>
        <end position="235"/>
    </location>
</feature>
<name>A0A9W8B2W1_9FUNG</name>
<comment type="subcellular location">
    <subcellularLocation>
        <location evidence="1">Cell membrane</location>
        <topology evidence="1">Multi-pass membrane protein</topology>
    </subcellularLocation>
</comment>
<evidence type="ECO:0000256" key="6">
    <source>
        <dbReference type="ARBA" id="ARBA00023065"/>
    </source>
</evidence>
<evidence type="ECO:0000256" key="4">
    <source>
        <dbReference type="ARBA" id="ARBA00022692"/>
    </source>
</evidence>
<keyword evidence="11" id="KW-1185">Reference proteome</keyword>
<evidence type="ECO:0000313" key="11">
    <source>
        <dbReference type="Proteomes" id="UP001151582"/>
    </source>
</evidence>
<evidence type="ECO:0000256" key="3">
    <source>
        <dbReference type="ARBA" id="ARBA00022475"/>
    </source>
</evidence>
<reference evidence="10" key="1">
    <citation type="submission" date="2022-07" db="EMBL/GenBank/DDBJ databases">
        <title>Phylogenomic reconstructions and comparative analyses of Kickxellomycotina fungi.</title>
        <authorList>
            <person name="Reynolds N.K."/>
            <person name="Stajich J.E."/>
            <person name="Barry K."/>
            <person name="Grigoriev I.V."/>
            <person name="Crous P."/>
            <person name="Smith M.E."/>
        </authorList>
    </citation>
    <scope>NUCLEOTIDE SEQUENCE</scope>
    <source>
        <strain evidence="10">RSA 567</strain>
    </source>
</reference>
<sequence>MYENAPPVNQVPGFYEKVMSFPDVFRLRGSVLGNILPNVLSVTLFATAVAVANDRLGSVIGLPNSLVPSFSVVLGLLLVFRSNSAYDRYWEGRRVWSLLKTNVRNLVRLIWLCAPADDSATTARKLQVVRYLVAYVFATKHYLRGENDIEYEDMADLLPSSFRDHYIESSCNTRVNGGGTTTPIVSRERRSTILSLDGASTSAGPSTPVRVNSHTATVPKRSPPLSTGNSGSSPSFLGRLWRSSRRNSASEPTEHSQLLIDTMFDQAYGNQRRLHAHDMALPLQIMYQINQYILDCRRANVVDPQVGNLMNSNVASLVDCLGNLERIVITPIPLAYRIHLKQSLYLYCFLLPFTLIDLHYYMIPLVTAIAFMLFGIDGIGQEIENPFGYDLNDLPLDQICDDLRKEMEYTVQAFPVNQAPSFAL</sequence>